<dbReference type="Proteomes" id="UP000274131">
    <property type="component" value="Unassembled WGS sequence"/>
</dbReference>
<dbReference type="EMBL" id="UXUI01012779">
    <property type="protein sequence ID" value="VDD97079.1"/>
    <property type="molecule type" value="Genomic_DNA"/>
</dbReference>
<evidence type="ECO:0000313" key="4">
    <source>
        <dbReference type="EMBL" id="VDD97079.1"/>
    </source>
</evidence>
<name>A0A0N4VNT4_ENTVE</name>
<keyword evidence="1" id="KW-0694">RNA-binding</keyword>
<reference evidence="6" key="1">
    <citation type="submission" date="2017-02" db="UniProtKB">
        <authorList>
            <consortium name="WormBaseParasite"/>
        </authorList>
    </citation>
    <scope>IDENTIFICATION</scope>
</reference>
<evidence type="ECO:0000256" key="2">
    <source>
        <dbReference type="SAM" id="MobiDB-lite"/>
    </source>
</evidence>
<dbReference type="Pfam" id="PF13865">
    <property type="entry name" value="FoP_duplication"/>
    <property type="match status" value="1"/>
</dbReference>
<keyword evidence="5" id="KW-1185">Reference proteome</keyword>
<dbReference type="STRING" id="51028.A0A0N4VNT4"/>
<accession>A0A0N4VNT4</accession>
<sequence>MTTRDCIWFSKISHAARAAPVRKQINSFRNVEHDYREDPKAVMVVDSNDYVYGDEVIDDYPMRYRLVRPRQRFVHLPLSLRNRVNFPARRQNGTYFPASRGINRRAFFLKPRPRVFRPIGAGANVQNNRFSKNFYVGASKSLRSQSSGRGRGVRNRGNFNSNRFKREPVTHEDLDKELDAYMKKGKHPQIDVSDLV</sequence>
<evidence type="ECO:0000259" key="3">
    <source>
        <dbReference type="SMART" id="SM01218"/>
    </source>
</evidence>
<reference evidence="4 5" key="2">
    <citation type="submission" date="2018-10" db="EMBL/GenBank/DDBJ databases">
        <authorList>
            <consortium name="Pathogen Informatics"/>
        </authorList>
    </citation>
    <scope>NUCLEOTIDE SEQUENCE [LARGE SCALE GENOMIC DNA]</scope>
</reference>
<evidence type="ECO:0000313" key="6">
    <source>
        <dbReference type="WBParaSite" id="EVEC_0001265701-mRNA-1"/>
    </source>
</evidence>
<gene>
    <name evidence="4" type="ORF">EVEC_LOCUS11830</name>
</gene>
<organism evidence="6">
    <name type="scientific">Enterobius vermicularis</name>
    <name type="common">Human pinworm</name>
    <dbReference type="NCBI Taxonomy" id="51028"/>
    <lineage>
        <taxon>Eukaryota</taxon>
        <taxon>Metazoa</taxon>
        <taxon>Ecdysozoa</taxon>
        <taxon>Nematoda</taxon>
        <taxon>Chromadorea</taxon>
        <taxon>Rhabditida</taxon>
        <taxon>Spirurina</taxon>
        <taxon>Oxyuridomorpha</taxon>
        <taxon>Oxyuroidea</taxon>
        <taxon>Oxyuridae</taxon>
        <taxon>Enterobius</taxon>
    </lineage>
</organism>
<dbReference type="WBParaSite" id="EVEC_0001265701-mRNA-1">
    <property type="protein sequence ID" value="EVEC_0001265701-mRNA-1"/>
    <property type="gene ID" value="EVEC_0001265701"/>
</dbReference>
<feature type="region of interest" description="Disordered" evidence="2">
    <location>
        <begin position="141"/>
        <end position="170"/>
    </location>
</feature>
<dbReference type="SMART" id="SM01218">
    <property type="entry name" value="FoP_duplication"/>
    <property type="match status" value="1"/>
</dbReference>
<proteinExistence type="predicted"/>
<protein>
    <submittedName>
        <fullName evidence="6">FoP_duplication domain-containing protein</fullName>
    </submittedName>
</protein>
<dbReference type="GO" id="GO:0003723">
    <property type="term" value="F:RNA binding"/>
    <property type="evidence" value="ECO:0007669"/>
    <property type="project" value="UniProtKB-KW"/>
</dbReference>
<feature type="domain" description="Chromatin target of PRMT1 protein C-terminal" evidence="3">
    <location>
        <begin position="117"/>
        <end position="186"/>
    </location>
</feature>
<dbReference type="AlphaFoldDB" id="A0A0N4VNT4"/>
<evidence type="ECO:0000313" key="5">
    <source>
        <dbReference type="Proteomes" id="UP000274131"/>
    </source>
</evidence>
<dbReference type="InterPro" id="IPR025715">
    <property type="entry name" value="FoP_C"/>
</dbReference>
<evidence type="ECO:0000256" key="1">
    <source>
        <dbReference type="ARBA" id="ARBA00022884"/>
    </source>
</evidence>
<dbReference type="OrthoDB" id="5862502at2759"/>